<dbReference type="PROSITE" id="PS00198">
    <property type="entry name" value="4FE4S_FER_1"/>
    <property type="match status" value="1"/>
</dbReference>
<dbReference type="Gene3D" id="3.30.70.20">
    <property type="match status" value="1"/>
</dbReference>
<dbReference type="Gene3D" id="6.10.250.1450">
    <property type="match status" value="1"/>
</dbReference>
<dbReference type="GO" id="GO:0046872">
    <property type="term" value="F:metal ion binding"/>
    <property type="evidence" value="ECO:0007669"/>
    <property type="project" value="UniProtKB-KW"/>
</dbReference>
<dbReference type="AlphaFoldDB" id="A0A939HF92"/>
<dbReference type="Pfam" id="PF01257">
    <property type="entry name" value="2Fe-2S_thioredx"/>
    <property type="match status" value="1"/>
</dbReference>
<dbReference type="GO" id="GO:0051539">
    <property type="term" value="F:4 iron, 4 sulfur cluster binding"/>
    <property type="evidence" value="ECO:0007669"/>
    <property type="project" value="UniProtKB-KW"/>
</dbReference>
<keyword evidence="4" id="KW-0408">Iron</keyword>
<dbReference type="Gene3D" id="3.40.30.10">
    <property type="entry name" value="Glutaredoxin"/>
    <property type="match status" value="1"/>
</dbReference>
<evidence type="ECO:0000259" key="6">
    <source>
        <dbReference type="PROSITE" id="PS51379"/>
    </source>
</evidence>
<evidence type="ECO:0000313" key="7">
    <source>
        <dbReference type="EMBL" id="MBO1266243.1"/>
    </source>
</evidence>
<dbReference type="InterPro" id="IPR017900">
    <property type="entry name" value="4Fe4S_Fe_S_CS"/>
</dbReference>
<keyword evidence="5" id="KW-0411">Iron-sulfur</keyword>
<feature type="domain" description="4Fe-4S ferredoxin-type" evidence="6">
    <location>
        <begin position="618"/>
        <end position="647"/>
    </location>
</feature>
<dbReference type="Gene3D" id="3.10.20.600">
    <property type="match status" value="1"/>
</dbReference>
<keyword evidence="3" id="KW-0479">Metal-binding</keyword>
<name>A0A939HF92_9CLOT</name>
<dbReference type="InterPro" id="IPR017896">
    <property type="entry name" value="4Fe4S_Fe-S-bd"/>
</dbReference>
<sequence>MTRCTAEWKRKMSIKSSANVRCNMLSSIEDLKKIREKSQGLLFLRKNAAPAGTKREILVCAGTGCHSAKSKEIVENFNEELKKRNLTEQASCHITGCFGFCEKGPIVKVFPDDVFYTEVTEDDVDEIISSHLVEGQMVERLLYIDPKTREKIDTQNHMNFYRKQNRIALRNCGLIDPEKIEEYIANDGYMALAEIITTKEPIDVVDTLKASGLRGRGGGGYPTGSKWGMTLRSKGSEKYMICNADEGDPGAFMDRSILEGDPHSIIEAMAIGGFAIGANKGVVYIRAEYPLAIKRLKIAIEQAKEYNLLGKNILNSGFDFDLVIKYGAGAFVCGEETALIQSIEGHRGEPVSKPPYPSESGLFGKPTCVNNVETLANIPIIFQKGPEWYASIGTEFSKGTKVFALAGKINNVGLVEVPMGITLREIIYEIGGGIKGGHAFKAVQTGGPSGGCITEKDLDTPIDYESLSRIGSMMGSGGMIVMDEENCMVDIAKFYLDFTVEESCGKCTACRVGNKRLLEILNKITAGKGEPEDLDKLRILSETIKDTSLCGLGQTAPNPVLSTMKYFEEEYRAHIEDKRCPSGVCRDLTRYVITDACIGCTKCARACPVDAISGKVREKHEIDQEICIKCGACYTACPVKPIKAVQIV</sequence>
<dbReference type="PANTHER" id="PTHR43578:SF3">
    <property type="entry name" value="NADH-QUINONE OXIDOREDUCTASE SUBUNIT F"/>
    <property type="match status" value="1"/>
</dbReference>
<dbReference type="InterPro" id="IPR036249">
    <property type="entry name" value="Thioredoxin-like_sf"/>
</dbReference>
<accession>A0A939HF92</accession>
<gene>
    <name evidence="7" type="ORF">J3A84_14495</name>
</gene>
<dbReference type="InterPro" id="IPR037225">
    <property type="entry name" value="Nuo51_FMN-bd_sf"/>
</dbReference>
<keyword evidence="2" id="KW-0004">4Fe-4S</keyword>
<evidence type="ECO:0000256" key="1">
    <source>
        <dbReference type="ARBA" id="ARBA00007523"/>
    </source>
</evidence>
<proteinExistence type="inferred from homology"/>
<dbReference type="InterPro" id="IPR037207">
    <property type="entry name" value="Nuop51_4Fe4S-bd_sf"/>
</dbReference>
<comment type="caution">
    <text evidence="7">The sequence shown here is derived from an EMBL/GenBank/DDBJ whole genome shotgun (WGS) entry which is preliminary data.</text>
</comment>
<organism evidence="7 8">
    <name type="scientific">Proteiniclasticum aestuarii</name>
    <dbReference type="NCBI Taxonomy" id="2817862"/>
    <lineage>
        <taxon>Bacteria</taxon>
        <taxon>Bacillati</taxon>
        <taxon>Bacillota</taxon>
        <taxon>Clostridia</taxon>
        <taxon>Eubacteriales</taxon>
        <taxon>Clostridiaceae</taxon>
        <taxon>Proteiniclasticum</taxon>
    </lineage>
</organism>
<dbReference type="Gene3D" id="1.20.1440.230">
    <property type="entry name" value="NADH-ubiquinone oxidoreductase 51kDa subunit, iron-sulphur binding domain"/>
    <property type="match status" value="1"/>
</dbReference>
<dbReference type="SUPFAM" id="SSF140490">
    <property type="entry name" value="Nqo1C-terminal domain-like"/>
    <property type="match status" value="1"/>
</dbReference>
<dbReference type="EMBL" id="JAFNJU010000015">
    <property type="protein sequence ID" value="MBO1266243.1"/>
    <property type="molecule type" value="Genomic_DNA"/>
</dbReference>
<evidence type="ECO:0000256" key="4">
    <source>
        <dbReference type="ARBA" id="ARBA00023004"/>
    </source>
</evidence>
<dbReference type="FunFam" id="3.40.50.11540:FF:000001">
    <property type="entry name" value="NADH dehydrogenase [ubiquinone] flavoprotein 1, mitochondrial"/>
    <property type="match status" value="1"/>
</dbReference>
<evidence type="ECO:0000256" key="3">
    <source>
        <dbReference type="ARBA" id="ARBA00022723"/>
    </source>
</evidence>
<evidence type="ECO:0000256" key="2">
    <source>
        <dbReference type="ARBA" id="ARBA00022485"/>
    </source>
</evidence>
<dbReference type="Proteomes" id="UP000664218">
    <property type="component" value="Unassembled WGS sequence"/>
</dbReference>
<evidence type="ECO:0000256" key="5">
    <source>
        <dbReference type="ARBA" id="ARBA00023014"/>
    </source>
</evidence>
<dbReference type="Gene3D" id="3.40.50.11540">
    <property type="entry name" value="NADH-ubiquinone oxidoreductase 51kDa subunit"/>
    <property type="match status" value="1"/>
</dbReference>
<dbReference type="Pfam" id="PF10589">
    <property type="entry name" value="NADH_4Fe-4S"/>
    <property type="match status" value="1"/>
</dbReference>
<dbReference type="InterPro" id="IPR019575">
    <property type="entry name" value="Nuop51_4Fe4S-bd"/>
</dbReference>
<dbReference type="SUPFAM" id="SSF142019">
    <property type="entry name" value="Nqo1 FMN-binding domain-like"/>
    <property type="match status" value="1"/>
</dbReference>
<comment type="similarity">
    <text evidence="1">Belongs to the complex I 51 kDa subunit family.</text>
</comment>
<reference evidence="7" key="1">
    <citation type="submission" date="2021-03" db="EMBL/GenBank/DDBJ databases">
        <title>Proteiniclasticum marinus sp. nov., isolated from tidal flat sediment.</title>
        <authorList>
            <person name="Namirimu T."/>
            <person name="Yang J.-A."/>
            <person name="Yang S.-H."/>
            <person name="Kim Y.-J."/>
            <person name="Kwon K.K."/>
        </authorList>
    </citation>
    <scope>NUCLEOTIDE SEQUENCE</scope>
    <source>
        <strain evidence="7">SCR006</strain>
    </source>
</reference>
<dbReference type="PANTHER" id="PTHR43578">
    <property type="entry name" value="NADH-QUINONE OXIDOREDUCTASE SUBUNIT F"/>
    <property type="match status" value="1"/>
</dbReference>
<protein>
    <submittedName>
        <fullName evidence="7">NADH-quinone oxidoreductase subunit NuoF</fullName>
    </submittedName>
</protein>
<dbReference type="SUPFAM" id="SSF52833">
    <property type="entry name" value="Thioredoxin-like"/>
    <property type="match status" value="1"/>
</dbReference>
<keyword evidence="8" id="KW-1185">Reference proteome</keyword>
<dbReference type="FunFam" id="1.20.1440.230:FF:000001">
    <property type="entry name" value="Mitochondrial NADH dehydrogenase flavoprotein 1"/>
    <property type="match status" value="1"/>
</dbReference>
<evidence type="ECO:0000313" key="8">
    <source>
        <dbReference type="Proteomes" id="UP000664218"/>
    </source>
</evidence>
<dbReference type="Pfam" id="PF01512">
    <property type="entry name" value="Complex1_51K"/>
    <property type="match status" value="1"/>
</dbReference>
<dbReference type="PROSITE" id="PS51379">
    <property type="entry name" value="4FE4S_FER_2"/>
    <property type="match status" value="2"/>
</dbReference>
<dbReference type="CDD" id="cd02980">
    <property type="entry name" value="TRX_Fd_family"/>
    <property type="match status" value="1"/>
</dbReference>
<dbReference type="SMART" id="SM00928">
    <property type="entry name" value="NADH_4Fe-4S"/>
    <property type="match status" value="1"/>
</dbReference>
<dbReference type="SUPFAM" id="SSF54862">
    <property type="entry name" value="4Fe-4S ferredoxins"/>
    <property type="match status" value="1"/>
</dbReference>
<dbReference type="SUPFAM" id="SSF142984">
    <property type="entry name" value="Nqo1 middle domain-like"/>
    <property type="match status" value="1"/>
</dbReference>
<dbReference type="InterPro" id="IPR011538">
    <property type="entry name" value="Nuo51_FMN-bd"/>
</dbReference>
<feature type="domain" description="4Fe-4S ferredoxin-type" evidence="6">
    <location>
        <begin position="588"/>
        <end position="617"/>
    </location>
</feature>
<dbReference type="Pfam" id="PF14697">
    <property type="entry name" value="Fer4_21"/>
    <property type="match status" value="1"/>
</dbReference>